<dbReference type="RefSeq" id="WP_142935572.1">
    <property type="nucleotide sequence ID" value="NZ_FXTM01000013.1"/>
</dbReference>
<organism evidence="1 2">
    <name type="scientific">Balnearium lithotrophicum</name>
    <dbReference type="NCBI Taxonomy" id="223788"/>
    <lineage>
        <taxon>Bacteria</taxon>
        <taxon>Pseudomonadati</taxon>
        <taxon>Aquificota</taxon>
        <taxon>Aquificia</taxon>
        <taxon>Desulfurobacteriales</taxon>
        <taxon>Desulfurobacteriaceae</taxon>
        <taxon>Balnearium</taxon>
    </lineage>
</organism>
<dbReference type="EMBL" id="FXTM01000013">
    <property type="protein sequence ID" value="SMO59312.1"/>
    <property type="molecule type" value="Genomic_DNA"/>
</dbReference>
<proteinExistence type="predicted"/>
<dbReference type="Proteomes" id="UP000317315">
    <property type="component" value="Unassembled WGS sequence"/>
</dbReference>
<gene>
    <name evidence="1" type="ORF">SAMN06269117_1139</name>
</gene>
<reference evidence="1 2" key="1">
    <citation type="submission" date="2017-05" db="EMBL/GenBank/DDBJ databases">
        <authorList>
            <person name="Varghese N."/>
            <person name="Submissions S."/>
        </authorList>
    </citation>
    <scope>NUCLEOTIDE SEQUENCE [LARGE SCALE GENOMIC DNA]</scope>
    <source>
        <strain evidence="1 2">DSM 16304</strain>
    </source>
</reference>
<accession>A0A521CIU9</accession>
<dbReference type="AlphaFoldDB" id="A0A521CIU9"/>
<name>A0A521CIU9_9BACT</name>
<dbReference type="OrthoDB" id="1907165at2"/>
<evidence type="ECO:0000313" key="1">
    <source>
        <dbReference type="EMBL" id="SMO59312.1"/>
    </source>
</evidence>
<sequence length="381" mass="43006">MAPVNKRPFLIVKLNGRELPTDVQKVSAEIDIPADKIATATISLFDLIGDYVESILASHIGEKIEFQFGWIDDYGKRQSSYIFKGEILDYTPHFMPVGIKVEIKTVAQGGIPLMSKEKNRSFHDTPSNIVKQICRENGIECEVDDVKERGTFYQQNETDYEFILKKLLPFANQRANESPFTVNWKDNKLHFKRLPLENKPIKTFAYNATHLQHEPLISFEPEVKGSMLLGINSTGENVKAVRYDPITKQKQVFEINQKTVKNVKLDTKKVSVKAESLRPFSSETGKELTVLKNLWGKSADIPVTASAEIFGNPDIKPLSNIKVLVYIKKGQRVKLHYTSGIYQVVGVKHSISVGDFRTELRLIRNAISTANQPVSGTINRS</sequence>
<protein>
    <submittedName>
        <fullName evidence="1">Phage protein D</fullName>
    </submittedName>
</protein>
<evidence type="ECO:0000313" key="2">
    <source>
        <dbReference type="Proteomes" id="UP000317315"/>
    </source>
</evidence>
<keyword evidence="2" id="KW-1185">Reference proteome</keyword>